<dbReference type="GO" id="GO:0015930">
    <property type="term" value="F:glutamate synthase activity"/>
    <property type="evidence" value="ECO:0007669"/>
    <property type="project" value="InterPro"/>
</dbReference>
<gene>
    <name evidence="4" type="ORF">G3M56_000305</name>
</gene>
<dbReference type="InterPro" id="IPR002932">
    <property type="entry name" value="Glu_synthdom"/>
</dbReference>
<dbReference type="PANTHER" id="PTHR43819:SF1">
    <property type="entry name" value="ARCHAEAL-TYPE GLUTAMATE SYNTHASE [NADPH]"/>
    <property type="match status" value="1"/>
</dbReference>
<evidence type="ECO:0000313" key="4">
    <source>
        <dbReference type="EMBL" id="QQL45064.1"/>
    </source>
</evidence>
<protein>
    <submittedName>
        <fullName evidence="4">FMN-binding glutamate synthase family protein</fullName>
    </submittedName>
</protein>
<evidence type="ECO:0000256" key="2">
    <source>
        <dbReference type="PIRNR" id="PIRNR006429"/>
    </source>
</evidence>
<evidence type="ECO:0000313" key="5">
    <source>
        <dbReference type="Proteomes" id="UP000475117"/>
    </source>
</evidence>
<dbReference type="SUPFAM" id="SSF51395">
    <property type="entry name" value="FMN-linked oxidoreductases"/>
    <property type="match status" value="1"/>
</dbReference>
<feature type="domain" description="Glutamate synthase" evidence="3">
    <location>
        <begin position="154"/>
        <end position="482"/>
    </location>
</feature>
<reference evidence="4 5" key="1">
    <citation type="submission" date="2020-12" db="EMBL/GenBank/DDBJ databases">
        <title>Sulforoseuscoccus oceanibium gen. nov., sp. nov., a representative of the phylum Verrucomicrobia with special cytoplasmic membrane, and proposal of Sulforoseuscoccusaceae fam. nov.</title>
        <authorList>
            <person name="Xi F."/>
        </authorList>
    </citation>
    <scope>NUCLEOTIDE SEQUENCE [LARGE SCALE GENOMIC DNA]</scope>
    <source>
        <strain evidence="4 5">T37</strain>
    </source>
</reference>
<dbReference type="EMBL" id="CP066776">
    <property type="protein sequence ID" value="QQL45064.1"/>
    <property type="molecule type" value="Genomic_DNA"/>
</dbReference>
<dbReference type="Proteomes" id="UP000475117">
    <property type="component" value="Chromosome"/>
</dbReference>
<dbReference type="InterPro" id="IPR013785">
    <property type="entry name" value="Aldolase_TIM"/>
</dbReference>
<evidence type="ECO:0000256" key="1">
    <source>
        <dbReference type="ARBA" id="ARBA00009716"/>
    </source>
</evidence>
<evidence type="ECO:0000259" key="3">
    <source>
        <dbReference type="Pfam" id="PF01645"/>
    </source>
</evidence>
<comment type="similarity">
    <text evidence="1 2">Belongs to the glutamate synthase family.</text>
</comment>
<sequence length="512" mass="55891">MSKTLHVNLHRLAVATNIGLVVMLGVAILLGITVSGYFHILTVVLLLLNALNFYYRRVQQDHTILRNFGILGQSRYLIESLGPELRQYLIANDTEERPFNRNERAQVYSKAKNLDSTASFGSLLNFDNSEIKIRHSMFPSSLDGLTPFSVTFGEARGVAHPYTIRKPIMISAMSYGALGCNAVRALARGAHMAGIPMNTGEGGFPKYHLMEEADLIFQLGTAKYGARRDDGTLDPAKLKAIAAEPQVKMIEIKFSQGAKPGKGGLLPKEKITAEIAELRGIPRDRDAISPRHHAECTDIPSTVAFIGYIQSLVDIPVGIKLCIGSIVEFRQLVLEMKQQNTVPDWITIDGSEGGTGAAPRAFMDRVGVPLYPALHQVHRILTEERLRDRTRLIASGKLVVPSRQFIAFTLGADAIFTARGFLLALGCIQALQCSSNTCPTGITTHAPNLQHGIVPAAKAPRIQNYVDNTVHDLEELLAASGKTCLSQLSINDLYIPSDASIAPFLDQTATSR</sequence>
<keyword evidence="5" id="KW-1185">Reference proteome</keyword>
<dbReference type="PIRSF" id="PIRSF006429">
    <property type="entry name" value="GOGAT_lg_2"/>
    <property type="match status" value="1"/>
</dbReference>
<dbReference type="AlphaFoldDB" id="A0A6B3L9A7"/>
<dbReference type="Gene3D" id="3.20.20.70">
    <property type="entry name" value="Aldolase class I"/>
    <property type="match status" value="1"/>
</dbReference>
<dbReference type="InterPro" id="IPR024188">
    <property type="entry name" value="GltB"/>
</dbReference>
<dbReference type="PANTHER" id="PTHR43819">
    <property type="entry name" value="ARCHAEAL-TYPE GLUTAMATE SYNTHASE [NADPH]"/>
    <property type="match status" value="1"/>
</dbReference>
<name>A0A6B3L9A7_9BACT</name>
<dbReference type="Pfam" id="PF01645">
    <property type="entry name" value="Glu_synthase"/>
    <property type="match status" value="1"/>
</dbReference>
<dbReference type="KEGG" id="soa:G3M56_000305"/>
<dbReference type="RefSeq" id="WP_164364867.1">
    <property type="nucleotide sequence ID" value="NZ_CP066776.1"/>
</dbReference>
<dbReference type="CDD" id="cd02808">
    <property type="entry name" value="GltS_FMN"/>
    <property type="match status" value="1"/>
</dbReference>
<accession>A0A6B3L9A7</accession>
<proteinExistence type="inferred from homology"/>
<organism evidence="4 5">
    <name type="scientific">Sulfuriroseicoccus oceanibius</name>
    <dbReference type="NCBI Taxonomy" id="2707525"/>
    <lineage>
        <taxon>Bacteria</taxon>
        <taxon>Pseudomonadati</taxon>
        <taxon>Verrucomicrobiota</taxon>
        <taxon>Verrucomicrobiia</taxon>
        <taxon>Verrucomicrobiales</taxon>
        <taxon>Verrucomicrobiaceae</taxon>
        <taxon>Sulfuriroseicoccus</taxon>
    </lineage>
</organism>
<dbReference type="GO" id="GO:0006537">
    <property type="term" value="P:glutamate biosynthetic process"/>
    <property type="evidence" value="ECO:0007669"/>
    <property type="project" value="InterPro"/>
</dbReference>